<dbReference type="InterPro" id="IPR012349">
    <property type="entry name" value="Split_barrel_FMN-bd"/>
</dbReference>
<proteinExistence type="predicted"/>
<feature type="domain" description="PilZ" evidence="4">
    <location>
        <begin position="111"/>
        <end position="220"/>
    </location>
</feature>
<evidence type="ECO:0000256" key="1">
    <source>
        <dbReference type="ARBA" id="ARBA00022636"/>
    </source>
</evidence>
<accession>A0ABY5HMZ7</accession>
<keyword evidence="1" id="KW-0973">c-di-GMP</keyword>
<dbReference type="Proteomes" id="UP001058461">
    <property type="component" value="Chromosome"/>
</dbReference>
<evidence type="ECO:0000256" key="3">
    <source>
        <dbReference type="ARBA" id="ARBA00023143"/>
    </source>
</evidence>
<gene>
    <name evidence="6" type="ORF">KDW95_09245</name>
</gene>
<evidence type="ECO:0000259" key="5">
    <source>
        <dbReference type="Pfam" id="PF12945"/>
    </source>
</evidence>
<dbReference type="EMBL" id="CP073347">
    <property type="protein sequence ID" value="UTW13798.1"/>
    <property type="molecule type" value="Genomic_DNA"/>
</dbReference>
<evidence type="ECO:0000259" key="4">
    <source>
        <dbReference type="Pfam" id="PF07238"/>
    </source>
</evidence>
<name>A0ABY5HMZ7_9GAMM</name>
<dbReference type="InterPro" id="IPR009926">
    <property type="entry name" value="T3SS_YcgR_PilZN"/>
</dbReference>
<evidence type="ECO:0000313" key="6">
    <source>
        <dbReference type="EMBL" id="UTW13798.1"/>
    </source>
</evidence>
<keyword evidence="6" id="KW-0969">Cilium</keyword>
<dbReference type="Pfam" id="PF07238">
    <property type="entry name" value="PilZ"/>
    <property type="match status" value="1"/>
</dbReference>
<dbReference type="RefSeq" id="WP_255855987.1">
    <property type="nucleotide sequence ID" value="NZ_CP073347.1"/>
</dbReference>
<keyword evidence="6" id="KW-0282">Flagellum</keyword>
<dbReference type="Pfam" id="PF12945">
    <property type="entry name" value="PilZNR"/>
    <property type="match status" value="1"/>
</dbReference>
<keyword evidence="7" id="KW-1185">Reference proteome</keyword>
<feature type="domain" description="Type III secretion system flagellar brake protein YcgR PilZN" evidence="5">
    <location>
        <begin position="22"/>
        <end position="102"/>
    </location>
</feature>
<protein>
    <submittedName>
        <fullName evidence="6">Flagellar brake domain-containing protein</fullName>
    </submittedName>
</protein>
<evidence type="ECO:0000313" key="7">
    <source>
        <dbReference type="Proteomes" id="UP001058461"/>
    </source>
</evidence>
<evidence type="ECO:0000256" key="2">
    <source>
        <dbReference type="ARBA" id="ARBA00022741"/>
    </source>
</evidence>
<keyword evidence="3" id="KW-0975">Bacterial flagellum</keyword>
<dbReference type="Gene3D" id="2.40.10.220">
    <property type="entry name" value="predicted glycosyltransferase like domains"/>
    <property type="match status" value="1"/>
</dbReference>
<dbReference type="Gene3D" id="2.30.110.10">
    <property type="entry name" value="Electron Transport, Fmn-binding Protein, Chain A"/>
    <property type="match status" value="1"/>
</dbReference>
<keyword evidence="2" id="KW-0547">Nucleotide-binding</keyword>
<sequence>MLKSLEQTAEPLDLAQLRPLPGERLRVESRVPRSRFVSELIGYKVDGSVLISAPRAGALAASVSVGSVVTVRLMAGNRICAFSSRLLRVQPQPFAYWHLEYPGSVEVRLIRSHTRVPVRLKVALDTQDDGPGVQSGLPCAALCSDISLQGACVETLHPVGVPGDRLFVTLRIQLAGIDQVLLMPALIRNQQSLASGFRFGLEFLELEEDSRVMLAGFVYQQMLLETGYIEAVL</sequence>
<organism evidence="6 7">
    <name type="scientific">Marinobacterium rhizophilum</name>
    <dbReference type="NCBI Taxonomy" id="420402"/>
    <lineage>
        <taxon>Bacteria</taxon>
        <taxon>Pseudomonadati</taxon>
        <taxon>Pseudomonadota</taxon>
        <taxon>Gammaproteobacteria</taxon>
        <taxon>Oceanospirillales</taxon>
        <taxon>Oceanospirillaceae</taxon>
        <taxon>Marinobacterium</taxon>
    </lineage>
</organism>
<keyword evidence="6" id="KW-0966">Cell projection</keyword>
<reference evidence="6" key="1">
    <citation type="submission" date="2021-04" db="EMBL/GenBank/DDBJ databases">
        <title>Oceanospirillales bacteria with DddD are important DMSP degraders in coastal seawater.</title>
        <authorList>
            <person name="Liu J."/>
        </authorList>
    </citation>
    <scope>NUCLEOTIDE SEQUENCE</scope>
    <source>
        <strain evidence="6">D13-1</strain>
    </source>
</reference>
<dbReference type="SUPFAM" id="SSF141371">
    <property type="entry name" value="PilZ domain-like"/>
    <property type="match status" value="2"/>
</dbReference>
<dbReference type="InterPro" id="IPR009875">
    <property type="entry name" value="PilZ_domain"/>
</dbReference>